<keyword evidence="5" id="KW-0862">Zinc</keyword>
<proteinExistence type="predicted"/>
<dbReference type="Pfam" id="PF00400">
    <property type="entry name" value="WD40"/>
    <property type="match status" value="3"/>
</dbReference>
<dbReference type="EMBL" id="CP031035">
    <property type="protein sequence ID" value="QDZ18707.1"/>
    <property type="molecule type" value="Genomic_DNA"/>
</dbReference>
<dbReference type="InterPro" id="IPR020472">
    <property type="entry name" value="WD40_PAC1"/>
</dbReference>
<dbReference type="PROSITE" id="PS50082">
    <property type="entry name" value="WD_REPEATS_2"/>
    <property type="match status" value="3"/>
</dbReference>
<dbReference type="PRINTS" id="PR00320">
    <property type="entry name" value="GPROTEINBRPT"/>
</dbReference>
<protein>
    <submittedName>
        <fullName evidence="9">WD40 repeat domain-containing protein</fullName>
    </submittedName>
</protein>
<evidence type="ECO:0000313" key="9">
    <source>
        <dbReference type="EMBL" id="QDZ18707.1"/>
    </source>
</evidence>
<reference evidence="9 10" key="1">
    <citation type="submission" date="2018-07" db="EMBL/GenBank/DDBJ databases">
        <title>The complete nuclear genome of the prasinophyte Chloropicon primus (CCMP1205).</title>
        <authorList>
            <person name="Pombert J.-F."/>
            <person name="Otis C."/>
            <person name="Turmel M."/>
            <person name="Lemieux C."/>
        </authorList>
    </citation>
    <scope>NUCLEOTIDE SEQUENCE [LARGE SCALE GENOMIC DNA]</scope>
    <source>
        <strain evidence="9 10">CCMP1205</strain>
    </source>
</reference>
<dbReference type="PROSITE" id="PS00518">
    <property type="entry name" value="ZF_RING_1"/>
    <property type="match status" value="1"/>
</dbReference>
<dbReference type="PROSITE" id="PS50089">
    <property type="entry name" value="ZF_RING_2"/>
    <property type="match status" value="1"/>
</dbReference>
<evidence type="ECO:0000256" key="7">
    <source>
        <dbReference type="PROSITE-ProRule" id="PRU00221"/>
    </source>
</evidence>
<dbReference type="SMART" id="SM00184">
    <property type="entry name" value="RING"/>
    <property type="match status" value="1"/>
</dbReference>
<dbReference type="GO" id="GO:0008270">
    <property type="term" value="F:zinc ion binding"/>
    <property type="evidence" value="ECO:0007669"/>
    <property type="project" value="UniProtKB-KW"/>
</dbReference>
<dbReference type="InterPro" id="IPR001841">
    <property type="entry name" value="Znf_RING"/>
</dbReference>
<evidence type="ECO:0000256" key="2">
    <source>
        <dbReference type="ARBA" id="ARBA00022723"/>
    </source>
</evidence>
<evidence type="ECO:0000256" key="5">
    <source>
        <dbReference type="ARBA" id="ARBA00022833"/>
    </source>
</evidence>
<dbReference type="InterPro" id="IPR042755">
    <property type="entry name" value="COP1"/>
</dbReference>
<evidence type="ECO:0000256" key="6">
    <source>
        <dbReference type="PROSITE-ProRule" id="PRU00175"/>
    </source>
</evidence>
<keyword evidence="1 7" id="KW-0853">WD repeat</keyword>
<dbReference type="InterPro" id="IPR001680">
    <property type="entry name" value="WD40_rpt"/>
</dbReference>
<dbReference type="Gene3D" id="2.130.10.10">
    <property type="entry name" value="YVTN repeat-like/Quinoprotein amine dehydrogenase"/>
    <property type="match status" value="1"/>
</dbReference>
<sequence length="558" mass="63407">MEGGGESQFLQFELEHELKCPLCGDFLNDATATACSHSFCRKCIRANLDQQEGDTKVCPVCKTHVEVESLASNEKLNKIASIFRAKRSLQNRSTAAAKNELGYEMFYYFLQYTKAKQVQLLREVKSNILSLDQDLSTVRRRLEASTGIGLRDPTTTGAPDPRQLEVINQRVREDLRHYPHLTSILPRLDNFYVYNKNVSVLAGSKRKGWDASNSVNENIQVKRREQYVDGVAETLLNISKHHRLKFEVEIPYGDMMQKSAIISSIGFNSNHECFATAGVSKRIKIYDFKNVMEDRFRIPCPILELTWRSKLSDLDWNKQEKSLLATSDYDGMISVWDVDSGENILEYDEHEKRAWSVNFSKTDASLLASGSDDGTVKVYSTKQNRSVLTVETMANVCSVQYHPTNFHYMAIGCSDHQAYVYDLRNPNEPVVTLSGHKRAISYAAYSKDNEIITASTDNTLRLWNVNNGETKRVLSGHENQKHFVGLALKDDWVAVGSETNELFVYNKALDSPIHRYSFDESSEMHNSNHFISATCWKPRSDIILCASSDGNLRVLRLE</sequence>
<dbReference type="CDD" id="cd00200">
    <property type="entry name" value="WD40"/>
    <property type="match status" value="1"/>
</dbReference>
<dbReference type="InterPro" id="IPR015943">
    <property type="entry name" value="WD40/YVTN_repeat-like_dom_sf"/>
</dbReference>
<dbReference type="STRING" id="1764295.A0A5B8MEA1"/>
<name>A0A5B8MEA1_9CHLO</name>
<evidence type="ECO:0000256" key="4">
    <source>
        <dbReference type="ARBA" id="ARBA00022771"/>
    </source>
</evidence>
<keyword evidence="3" id="KW-0677">Repeat</keyword>
<dbReference type="InterPro" id="IPR036322">
    <property type="entry name" value="WD40_repeat_dom_sf"/>
</dbReference>
<dbReference type="GO" id="GO:0061630">
    <property type="term" value="F:ubiquitin protein ligase activity"/>
    <property type="evidence" value="ECO:0007669"/>
    <property type="project" value="InterPro"/>
</dbReference>
<dbReference type="Proteomes" id="UP000316726">
    <property type="component" value="Chromosome 2"/>
</dbReference>
<dbReference type="Pfam" id="PF13923">
    <property type="entry name" value="zf-C3HC4_2"/>
    <property type="match status" value="1"/>
</dbReference>
<dbReference type="PANTHER" id="PTHR44080">
    <property type="entry name" value="E3 UBIQUITIN-PROTEIN LIGASE COP1"/>
    <property type="match status" value="1"/>
</dbReference>
<dbReference type="InterPro" id="IPR013083">
    <property type="entry name" value="Znf_RING/FYVE/PHD"/>
</dbReference>
<dbReference type="PROSITE" id="PS50294">
    <property type="entry name" value="WD_REPEATS_REGION"/>
    <property type="match status" value="1"/>
</dbReference>
<dbReference type="PROSITE" id="PS00678">
    <property type="entry name" value="WD_REPEATS_1"/>
    <property type="match status" value="2"/>
</dbReference>
<organism evidence="9 10">
    <name type="scientific">Chloropicon primus</name>
    <dbReference type="NCBI Taxonomy" id="1764295"/>
    <lineage>
        <taxon>Eukaryota</taxon>
        <taxon>Viridiplantae</taxon>
        <taxon>Chlorophyta</taxon>
        <taxon>Chloropicophyceae</taxon>
        <taxon>Chloropicales</taxon>
        <taxon>Chloropicaceae</taxon>
        <taxon>Chloropicon</taxon>
    </lineage>
</organism>
<evidence type="ECO:0000256" key="1">
    <source>
        <dbReference type="ARBA" id="ARBA00022574"/>
    </source>
</evidence>
<keyword evidence="4 6" id="KW-0863">Zinc-finger</keyword>
<dbReference type="GO" id="GO:0043161">
    <property type="term" value="P:proteasome-mediated ubiquitin-dependent protein catabolic process"/>
    <property type="evidence" value="ECO:0007669"/>
    <property type="project" value="TreeGrafter"/>
</dbReference>
<keyword evidence="10" id="KW-1185">Reference proteome</keyword>
<dbReference type="OrthoDB" id="273771at2759"/>
<evidence type="ECO:0000256" key="3">
    <source>
        <dbReference type="ARBA" id="ARBA00022737"/>
    </source>
</evidence>
<gene>
    <name evidence="9" type="ORF">A3770_02p12250</name>
</gene>
<feature type="repeat" description="WD" evidence="7">
    <location>
        <begin position="347"/>
        <end position="389"/>
    </location>
</feature>
<evidence type="ECO:0000259" key="8">
    <source>
        <dbReference type="PROSITE" id="PS50089"/>
    </source>
</evidence>
<feature type="domain" description="RING-type" evidence="8">
    <location>
        <begin position="20"/>
        <end position="62"/>
    </location>
</feature>
<dbReference type="SUPFAM" id="SSF50978">
    <property type="entry name" value="WD40 repeat-like"/>
    <property type="match status" value="1"/>
</dbReference>
<feature type="repeat" description="WD" evidence="7">
    <location>
        <begin position="433"/>
        <end position="473"/>
    </location>
</feature>
<dbReference type="PANTHER" id="PTHR44080:SF1">
    <property type="entry name" value="E3 UBIQUITIN-PROTEIN LIGASE COP1"/>
    <property type="match status" value="1"/>
</dbReference>
<dbReference type="InterPro" id="IPR019775">
    <property type="entry name" value="WD40_repeat_CS"/>
</dbReference>
<dbReference type="SUPFAM" id="SSF57850">
    <property type="entry name" value="RING/U-box"/>
    <property type="match status" value="1"/>
</dbReference>
<dbReference type="InterPro" id="IPR017907">
    <property type="entry name" value="Znf_RING_CS"/>
</dbReference>
<accession>A0A5B8MEA1</accession>
<dbReference type="SMART" id="SM00320">
    <property type="entry name" value="WD40"/>
    <property type="match status" value="7"/>
</dbReference>
<dbReference type="Gene3D" id="3.30.40.10">
    <property type="entry name" value="Zinc/RING finger domain, C3HC4 (zinc finger)"/>
    <property type="match status" value="1"/>
</dbReference>
<keyword evidence="2" id="KW-0479">Metal-binding</keyword>
<dbReference type="AlphaFoldDB" id="A0A5B8MEA1"/>
<evidence type="ECO:0000313" key="10">
    <source>
        <dbReference type="Proteomes" id="UP000316726"/>
    </source>
</evidence>
<feature type="repeat" description="WD" evidence="7">
    <location>
        <begin position="322"/>
        <end position="346"/>
    </location>
</feature>